<evidence type="ECO:0000259" key="8">
    <source>
        <dbReference type="Pfam" id="PF14322"/>
    </source>
</evidence>
<feature type="signal peptide" evidence="6">
    <location>
        <begin position="1"/>
        <end position="25"/>
    </location>
</feature>
<dbReference type="Pfam" id="PF07980">
    <property type="entry name" value="SusD_RagB"/>
    <property type="match status" value="1"/>
</dbReference>
<evidence type="ECO:0000256" key="6">
    <source>
        <dbReference type="SAM" id="SignalP"/>
    </source>
</evidence>
<name>A0ABU1Y3N9_9FLAO</name>
<evidence type="ECO:0000313" key="9">
    <source>
        <dbReference type="EMBL" id="MDR7208829.1"/>
    </source>
</evidence>
<sequence length="464" mass="52084">MKTKFYKNTMIKASLSLIAILPLMGGCDNFTETGLTPTQLDTNAVFENSSTATAALTDVYARIREASLLSGKNSGTGYRLGLYADELTWYGSTAIQTAFYNNSVLPSTAGLDVMWNNTYSQIYATNAVIEGVAASQTLQESDKQQLTGEALFIRALEHLYLNQLWGEVPYITTTDYRINRIASRVSQAEFNQKLIDDLEQAAQLLPDAYIDIDRVRPNSFAARALLARVYLYAQRWAEAANEASAVLNQTELYVWDTDLSQVFLKDNATTILQLKPRNEGLNTDEASSFYFNSTPTVVSLRPDLIAAFETGDLRLSNWTRKVTNNNGTWYHAYKYKERTNTGSSVEYSKILRLAEQYLIRAEARARQGELIGALEDLNVIRNTAGLGNCLAVSQEEVIQAILKERRVELFTEYGHRFMDLKRYNQLDAALETVKPGWDTTNRLLPIAESELSLNPNLKPQNPGY</sequence>
<dbReference type="CDD" id="cd08977">
    <property type="entry name" value="SusD"/>
    <property type="match status" value="1"/>
</dbReference>
<dbReference type="EMBL" id="JAVDWQ010000002">
    <property type="protein sequence ID" value="MDR7208829.1"/>
    <property type="molecule type" value="Genomic_DNA"/>
</dbReference>
<dbReference type="Pfam" id="PF14322">
    <property type="entry name" value="SusD-like_3"/>
    <property type="match status" value="1"/>
</dbReference>
<keyword evidence="10" id="KW-1185">Reference proteome</keyword>
<proteinExistence type="inferred from homology"/>
<evidence type="ECO:0000313" key="10">
    <source>
        <dbReference type="Proteomes" id="UP001269081"/>
    </source>
</evidence>
<comment type="similarity">
    <text evidence="2">Belongs to the SusD family.</text>
</comment>
<feature type="domain" description="RagB/SusD" evidence="7">
    <location>
        <begin position="319"/>
        <end position="464"/>
    </location>
</feature>
<feature type="chain" id="PRO_5046039313" description="RagB/SusD family nutrient uptake outer membrane protein" evidence="6">
    <location>
        <begin position="26"/>
        <end position="464"/>
    </location>
</feature>
<keyword evidence="3 6" id="KW-0732">Signal</keyword>
<organism evidence="9 10">
    <name type="scientific">Flavobacterium piscis</name>
    <dbReference type="NCBI Taxonomy" id="1114874"/>
    <lineage>
        <taxon>Bacteria</taxon>
        <taxon>Pseudomonadati</taxon>
        <taxon>Bacteroidota</taxon>
        <taxon>Flavobacteriia</taxon>
        <taxon>Flavobacteriales</taxon>
        <taxon>Flavobacteriaceae</taxon>
        <taxon>Flavobacterium</taxon>
    </lineage>
</organism>
<dbReference type="Gene3D" id="1.25.40.390">
    <property type="match status" value="1"/>
</dbReference>
<dbReference type="InterPro" id="IPR012944">
    <property type="entry name" value="SusD_RagB_dom"/>
</dbReference>
<evidence type="ECO:0000256" key="2">
    <source>
        <dbReference type="ARBA" id="ARBA00006275"/>
    </source>
</evidence>
<evidence type="ECO:0000259" key="7">
    <source>
        <dbReference type="Pfam" id="PF07980"/>
    </source>
</evidence>
<dbReference type="Proteomes" id="UP001269081">
    <property type="component" value="Unassembled WGS sequence"/>
</dbReference>
<evidence type="ECO:0008006" key="11">
    <source>
        <dbReference type="Google" id="ProtNLM"/>
    </source>
</evidence>
<reference evidence="9 10" key="1">
    <citation type="submission" date="2023-07" db="EMBL/GenBank/DDBJ databases">
        <title>Sorghum-associated microbial communities from plants grown in Nebraska, USA.</title>
        <authorList>
            <person name="Schachtman D."/>
        </authorList>
    </citation>
    <scope>NUCLEOTIDE SEQUENCE [LARGE SCALE GENOMIC DNA]</scope>
    <source>
        <strain evidence="9 10">4129</strain>
    </source>
</reference>
<gene>
    <name evidence="9" type="ORF">J2W48_000759</name>
</gene>
<comment type="subcellular location">
    <subcellularLocation>
        <location evidence="1">Cell outer membrane</location>
    </subcellularLocation>
</comment>
<dbReference type="SUPFAM" id="SSF48452">
    <property type="entry name" value="TPR-like"/>
    <property type="match status" value="1"/>
</dbReference>
<keyword evidence="4" id="KW-0472">Membrane</keyword>
<feature type="domain" description="SusD-like N-terminal" evidence="8">
    <location>
        <begin position="95"/>
        <end position="231"/>
    </location>
</feature>
<dbReference type="InterPro" id="IPR011990">
    <property type="entry name" value="TPR-like_helical_dom_sf"/>
</dbReference>
<dbReference type="PROSITE" id="PS51257">
    <property type="entry name" value="PROKAR_LIPOPROTEIN"/>
    <property type="match status" value="1"/>
</dbReference>
<dbReference type="RefSeq" id="WP_310278285.1">
    <property type="nucleotide sequence ID" value="NZ_JAVDWQ010000002.1"/>
</dbReference>
<protein>
    <recommendedName>
        <fullName evidence="11">RagB/SusD family nutrient uptake outer membrane protein</fullName>
    </recommendedName>
</protein>
<dbReference type="InterPro" id="IPR033985">
    <property type="entry name" value="SusD-like_N"/>
</dbReference>
<evidence type="ECO:0000256" key="1">
    <source>
        <dbReference type="ARBA" id="ARBA00004442"/>
    </source>
</evidence>
<accession>A0ABU1Y3N9</accession>
<evidence type="ECO:0000256" key="5">
    <source>
        <dbReference type="ARBA" id="ARBA00023237"/>
    </source>
</evidence>
<comment type="caution">
    <text evidence="9">The sequence shown here is derived from an EMBL/GenBank/DDBJ whole genome shotgun (WGS) entry which is preliminary data.</text>
</comment>
<keyword evidence="5" id="KW-0998">Cell outer membrane</keyword>
<evidence type="ECO:0000256" key="4">
    <source>
        <dbReference type="ARBA" id="ARBA00023136"/>
    </source>
</evidence>
<evidence type="ECO:0000256" key="3">
    <source>
        <dbReference type="ARBA" id="ARBA00022729"/>
    </source>
</evidence>